<proteinExistence type="predicted"/>
<keyword evidence="9" id="KW-1185">Reference proteome</keyword>
<evidence type="ECO:0000256" key="5">
    <source>
        <dbReference type="ARBA" id="ARBA00023136"/>
    </source>
</evidence>
<accession>A0ABW2A6F8</accession>
<evidence type="ECO:0000256" key="3">
    <source>
        <dbReference type="ARBA" id="ARBA00022692"/>
    </source>
</evidence>
<dbReference type="Pfam" id="PF01292">
    <property type="entry name" value="Ni_hydr_CYTB"/>
    <property type="match status" value="1"/>
</dbReference>
<keyword evidence="5 6" id="KW-0472">Membrane</keyword>
<keyword evidence="2" id="KW-1003">Cell membrane</keyword>
<gene>
    <name evidence="8" type="ORF">ACFQDL_24380</name>
</gene>
<evidence type="ECO:0000313" key="8">
    <source>
        <dbReference type="EMBL" id="MFC6672869.1"/>
    </source>
</evidence>
<evidence type="ECO:0000313" key="9">
    <source>
        <dbReference type="Proteomes" id="UP001596422"/>
    </source>
</evidence>
<organism evidence="8 9">
    <name type="scientific">Marinobacterium aestuariivivens</name>
    <dbReference type="NCBI Taxonomy" id="1698799"/>
    <lineage>
        <taxon>Bacteria</taxon>
        <taxon>Pseudomonadati</taxon>
        <taxon>Pseudomonadota</taxon>
        <taxon>Gammaproteobacteria</taxon>
        <taxon>Oceanospirillales</taxon>
        <taxon>Oceanospirillaceae</taxon>
        <taxon>Marinobacterium</taxon>
    </lineage>
</organism>
<dbReference type="SUPFAM" id="SSF81342">
    <property type="entry name" value="Transmembrane di-heme cytochromes"/>
    <property type="match status" value="1"/>
</dbReference>
<dbReference type="PANTHER" id="PTHR30485">
    <property type="entry name" value="NI/FE-HYDROGENASE 1 B-TYPE CYTOCHROME SUBUNIT"/>
    <property type="match status" value="1"/>
</dbReference>
<feature type="transmembrane region" description="Helical" evidence="6">
    <location>
        <begin position="87"/>
        <end position="111"/>
    </location>
</feature>
<reference evidence="9" key="1">
    <citation type="journal article" date="2019" name="Int. J. Syst. Evol. Microbiol.">
        <title>The Global Catalogue of Microorganisms (GCM) 10K type strain sequencing project: providing services to taxonomists for standard genome sequencing and annotation.</title>
        <authorList>
            <consortium name="The Broad Institute Genomics Platform"/>
            <consortium name="The Broad Institute Genome Sequencing Center for Infectious Disease"/>
            <person name="Wu L."/>
            <person name="Ma J."/>
        </authorList>
    </citation>
    <scope>NUCLEOTIDE SEQUENCE [LARGE SCALE GENOMIC DNA]</scope>
    <source>
        <strain evidence="9">NBRC 111756</strain>
    </source>
</reference>
<keyword evidence="4 6" id="KW-1133">Transmembrane helix</keyword>
<protein>
    <submittedName>
        <fullName evidence="8">Cytochrome b/b6 domain-containing protein</fullName>
    </submittedName>
</protein>
<keyword evidence="3 6" id="KW-0812">Transmembrane</keyword>
<dbReference type="InterPro" id="IPR011577">
    <property type="entry name" value="Cyt_b561_bac/Ni-Hgenase"/>
</dbReference>
<dbReference type="InterPro" id="IPR016174">
    <property type="entry name" value="Di-haem_cyt_TM"/>
</dbReference>
<dbReference type="EMBL" id="JBHSWE010000001">
    <property type="protein sequence ID" value="MFC6672869.1"/>
    <property type="molecule type" value="Genomic_DNA"/>
</dbReference>
<evidence type="ECO:0000256" key="4">
    <source>
        <dbReference type="ARBA" id="ARBA00022989"/>
    </source>
</evidence>
<sequence length="121" mass="13752">MFWGFVGPRNARFGDFFPTPHRVRHHLKLLRQGRIEEHDGHNPVGGLMILALMTGVVLTGISGWMHGLDAFWGEDWVEELHELCANLTLLLVFVHVCAVLLFSWLGPVNLVRTMITGRRRG</sequence>
<comment type="caution">
    <text evidence="8">The sequence shown here is derived from an EMBL/GenBank/DDBJ whole genome shotgun (WGS) entry which is preliminary data.</text>
</comment>
<dbReference type="Gene3D" id="1.20.950.20">
    <property type="entry name" value="Transmembrane di-heme cytochromes, Chain C"/>
    <property type="match status" value="1"/>
</dbReference>
<evidence type="ECO:0000256" key="1">
    <source>
        <dbReference type="ARBA" id="ARBA00004651"/>
    </source>
</evidence>
<dbReference type="RefSeq" id="WP_379913307.1">
    <property type="nucleotide sequence ID" value="NZ_JBHSWE010000001.1"/>
</dbReference>
<comment type="subcellular location">
    <subcellularLocation>
        <location evidence="1">Cell membrane</location>
        <topology evidence="1">Multi-pass membrane protein</topology>
    </subcellularLocation>
</comment>
<evidence type="ECO:0000259" key="7">
    <source>
        <dbReference type="Pfam" id="PF01292"/>
    </source>
</evidence>
<dbReference type="PANTHER" id="PTHR30485:SF2">
    <property type="entry name" value="BLL0597 PROTEIN"/>
    <property type="match status" value="1"/>
</dbReference>
<feature type="transmembrane region" description="Helical" evidence="6">
    <location>
        <begin position="44"/>
        <end position="67"/>
    </location>
</feature>
<name>A0ABW2A6F8_9GAMM</name>
<dbReference type="InterPro" id="IPR051542">
    <property type="entry name" value="Hydrogenase_cytochrome"/>
</dbReference>
<evidence type="ECO:0000256" key="6">
    <source>
        <dbReference type="SAM" id="Phobius"/>
    </source>
</evidence>
<dbReference type="Proteomes" id="UP001596422">
    <property type="component" value="Unassembled WGS sequence"/>
</dbReference>
<feature type="domain" description="Cytochrome b561 bacterial/Ni-hydrogenase" evidence="7">
    <location>
        <begin position="2"/>
        <end position="117"/>
    </location>
</feature>
<evidence type="ECO:0000256" key="2">
    <source>
        <dbReference type="ARBA" id="ARBA00022475"/>
    </source>
</evidence>